<name>A0A1G8A4H3_9SPHI</name>
<keyword evidence="4" id="KW-1185">Reference proteome</keyword>
<dbReference type="Pfam" id="PF14028">
    <property type="entry name" value="Lant_dehydr_C"/>
    <property type="match status" value="1"/>
</dbReference>
<dbReference type="EMBL" id="FNCG01000007">
    <property type="protein sequence ID" value="SDH15773.1"/>
    <property type="molecule type" value="Genomic_DNA"/>
</dbReference>
<evidence type="ECO:0000259" key="2">
    <source>
        <dbReference type="Pfam" id="PF14028"/>
    </source>
</evidence>
<dbReference type="Pfam" id="PF04738">
    <property type="entry name" value="Lant_dehydr_N"/>
    <property type="match status" value="2"/>
</dbReference>
<feature type="domain" description="Lantibiotic dehydratase N-terminal" evidence="1">
    <location>
        <begin position="38"/>
        <end position="224"/>
    </location>
</feature>
<feature type="domain" description="Lantibiotic dehydratase N-terminal" evidence="1">
    <location>
        <begin position="275"/>
        <end position="640"/>
    </location>
</feature>
<evidence type="ECO:0000313" key="4">
    <source>
        <dbReference type="Proteomes" id="UP000199705"/>
    </source>
</evidence>
<gene>
    <name evidence="3" type="ORF">SAMN05192573_10789</name>
</gene>
<dbReference type="InterPro" id="IPR006827">
    <property type="entry name" value="Lant_deHydtase_N"/>
</dbReference>
<organism evidence="3 4">
    <name type="scientific">Mucilaginibacter gossypii</name>
    <dbReference type="NCBI Taxonomy" id="551996"/>
    <lineage>
        <taxon>Bacteria</taxon>
        <taxon>Pseudomonadati</taxon>
        <taxon>Bacteroidota</taxon>
        <taxon>Sphingobacteriia</taxon>
        <taxon>Sphingobacteriales</taxon>
        <taxon>Sphingobacteriaceae</taxon>
        <taxon>Mucilaginibacter</taxon>
    </lineage>
</organism>
<feature type="domain" description="Thiopeptide-type bacteriocin biosynthesis" evidence="2">
    <location>
        <begin position="711"/>
        <end position="964"/>
    </location>
</feature>
<accession>A0A1G8A4H3</accession>
<evidence type="ECO:0000259" key="1">
    <source>
        <dbReference type="Pfam" id="PF04738"/>
    </source>
</evidence>
<reference evidence="4" key="1">
    <citation type="submission" date="2016-10" db="EMBL/GenBank/DDBJ databases">
        <authorList>
            <person name="Varghese N."/>
            <person name="Submissions S."/>
        </authorList>
    </citation>
    <scope>NUCLEOTIDE SEQUENCE [LARGE SCALE GENOMIC DNA]</scope>
    <source>
        <strain evidence="4">Gh-67</strain>
    </source>
</reference>
<sequence length="978" mass="110314">MIDSKRIVFLDQVFVRQPVFSSSAYRVEALRAALGLNVFKNALWLASPEFYRELDKKGFDFDLLNKKERLTALKFFNRMSFRSTPFGAFAGFGLATWLQGKPAKHGMNRKSWLHLLPSVKRELDLRDGSPMKAGALISVNPTLYKMNTGWRYSRYELADSGKLLFFIYMLEHNETDELLLACITGRTAAADELIRYLVDLTDCTPEEASAHLDYLLKEQVLLADSKVSLLLEVGNYKKLTLDYTEGLVLPAALGDKQTGSKGDFAQPSLYAGLETDGLTGLEEHWQQEIRATIRILDLLAPVPPKNALDKFSADFLLKFGDEKVPLLQALDPDLGIAFDGFQHAGDHELLKGLEFREAYQQAEQVLWTPVHQLFMRIWLQDRKRGDWDPVILTDHDLAGLPPSGLPLPPSLSVFCSTGDGKLILHNTGGATATALTGRFSAFSSDFGSFCSTVAAAETVANPDVLFAEILQFSHLKTDNINRRSPVYKFVIPLNCFPAPHSILPADLEVCIQAGEILLLHRVTGKRVIARLPTAFNYHHNDMPLFRFLCALQYKSVRANLDFDPQKLFPGMNFYPRIQYAQSVLSLARWHVSQPEIDELTVQPLSISRLHLFCRKRGIPVRIMAGRGDQQMVFDLSDDQEAHFFLEVLQDPANSVITEFIGNDTSGLKRGGDNFCSQFIVSLVNPDPVYFPPGRDLSRYSAVPDAPKRTDWIYIKIYTTDQSGEIILLDTLIPWIEQNKARISQWFFVRYYDPDSHLRVRFRVGSADVENIQYELQCLTGDIRQTGLVQKIYFDTYRPETGRYTAGLIEKVEDVFFRGSEDVVRYLELNRAGKGRTDPLWPVLHCYGMVTVFFDGNREQIVGLCKWVSAAFLAEHGGEKKLKTSMDGRFRDLRPGLTALIGKGGGEALSGLLESALRRLSAASAGLPFPVRQQLIADMVHMQVNRIFSSGQRRHEAFIWHCLLKLGMTALKQQMPDCR</sequence>
<dbReference type="Proteomes" id="UP000199705">
    <property type="component" value="Unassembled WGS sequence"/>
</dbReference>
<dbReference type="AlphaFoldDB" id="A0A1G8A4H3"/>
<dbReference type="STRING" id="551996.SAMN05192573_10789"/>
<protein>
    <submittedName>
        <fullName evidence="3">Thiopeptide-type bacteriocin biosynthesis domain-containing protein</fullName>
    </submittedName>
</protein>
<dbReference type="RefSeq" id="WP_091168605.1">
    <property type="nucleotide sequence ID" value="NZ_FNCG01000007.1"/>
</dbReference>
<evidence type="ECO:0000313" key="3">
    <source>
        <dbReference type="EMBL" id="SDH15773.1"/>
    </source>
</evidence>
<proteinExistence type="predicted"/>
<dbReference type="NCBIfam" id="TIGR03891">
    <property type="entry name" value="thiopep_ocin"/>
    <property type="match status" value="1"/>
</dbReference>
<dbReference type="InterPro" id="IPR023809">
    <property type="entry name" value="Thiopep_bacteriocin_synth_dom"/>
</dbReference>